<feature type="chain" id="PRO_5043673769" evidence="1">
    <location>
        <begin position="23"/>
        <end position="67"/>
    </location>
</feature>
<protein>
    <submittedName>
        <fullName evidence="2">Uncharacterized protein</fullName>
    </submittedName>
</protein>
<proteinExistence type="predicted"/>
<name>A0AAV1WN73_LUPLU</name>
<reference evidence="2 3" key="1">
    <citation type="submission" date="2024-03" db="EMBL/GenBank/DDBJ databases">
        <authorList>
            <person name="Martinez-Hernandez J."/>
        </authorList>
    </citation>
    <scope>NUCLEOTIDE SEQUENCE [LARGE SCALE GENOMIC DNA]</scope>
</reference>
<organism evidence="2 3">
    <name type="scientific">Lupinus luteus</name>
    <name type="common">European yellow lupine</name>
    <dbReference type="NCBI Taxonomy" id="3873"/>
    <lineage>
        <taxon>Eukaryota</taxon>
        <taxon>Viridiplantae</taxon>
        <taxon>Streptophyta</taxon>
        <taxon>Embryophyta</taxon>
        <taxon>Tracheophyta</taxon>
        <taxon>Spermatophyta</taxon>
        <taxon>Magnoliopsida</taxon>
        <taxon>eudicotyledons</taxon>
        <taxon>Gunneridae</taxon>
        <taxon>Pentapetalae</taxon>
        <taxon>rosids</taxon>
        <taxon>fabids</taxon>
        <taxon>Fabales</taxon>
        <taxon>Fabaceae</taxon>
        <taxon>Papilionoideae</taxon>
        <taxon>50 kb inversion clade</taxon>
        <taxon>genistoids sensu lato</taxon>
        <taxon>core genistoids</taxon>
        <taxon>Genisteae</taxon>
        <taxon>Lupinus</taxon>
    </lineage>
</organism>
<dbReference type="EMBL" id="CAXHTB010000008">
    <property type="protein sequence ID" value="CAL0310728.1"/>
    <property type="molecule type" value="Genomic_DNA"/>
</dbReference>
<comment type="caution">
    <text evidence="2">The sequence shown here is derived from an EMBL/GenBank/DDBJ whole genome shotgun (WGS) entry which is preliminary data.</text>
</comment>
<evidence type="ECO:0000313" key="3">
    <source>
        <dbReference type="Proteomes" id="UP001497480"/>
    </source>
</evidence>
<evidence type="ECO:0000256" key="1">
    <source>
        <dbReference type="SAM" id="SignalP"/>
    </source>
</evidence>
<dbReference type="AlphaFoldDB" id="A0AAV1WN73"/>
<accession>A0AAV1WN73</accession>
<dbReference type="Proteomes" id="UP001497480">
    <property type="component" value="Unassembled WGS sequence"/>
</dbReference>
<sequence length="67" mass="7617">MKVLFLCALLLSMVMLNQGVMGLNIKGELCKITKNKMAGCQENQKPHFKKPIYNTGCSSRKKCRHNF</sequence>
<keyword evidence="3" id="KW-1185">Reference proteome</keyword>
<keyword evidence="1" id="KW-0732">Signal</keyword>
<evidence type="ECO:0000313" key="2">
    <source>
        <dbReference type="EMBL" id="CAL0310728.1"/>
    </source>
</evidence>
<feature type="signal peptide" evidence="1">
    <location>
        <begin position="1"/>
        <end position="22"/>
    </location>
</feature>
<gene>
    <name evidence="2" type="ORF">LLUT_LOCUS11788</name>
</gene>